<evidence type="ECO:0000313" key="7">
    <source>
        <dbReference type="EMBL" id="MBV7379949.1"/>
    </source>
</evidence>
<dbReference type="PROSITE" id="PS50893">
    <property type="entry name" value="ABC_TRANSPORTER_2"/>
    <property type="match status" value="1"/>
</dbReference>
<evidence type="ECO:0000256" key="3">
    <source>
        <dbReference type="ARBA" id="ARBA00022741"/>
    </source>
</evidence>
<evidence type="ECO:0000256" key="5">
    <source>
        <dbReference type="ARBA" id="ARBA00022970"/>
    </source>
</evidence>
<protein>
    <submittedName>
        <fullName evidence="7">ABC transporter ATP-binding protein</fullName>
    </submittedName>
</protein>
<evidence type="ECO:0000259" key="6">
    <source>
        <dbReference type="PROSITE" id="PS50893"/>
    </source>
</evidence>
<evidence type="ECO:0000256" key="2">
    <source>
        <dbReference type="ARBA" id="ARBA00022448"/>
    </source>
</evidence>
<dbReference type="InterPro" id="IPR003439">
    <property type="entry name" value="ABC_transporter-like_ATP-bd"/>
</dbReference>
<name>A0ABS6T478_9RHOB</name>
<dbReference type="PANTHER" id="PTHR43820:SF2">
    <property type="entry name" value="ABC TRANSPORTER ATP-BINDING PROTEIN"/>
    <property type="match status" value="1"/>
</dbReference>
<keyword evidence="5" id="KW-0029">Amino-acid transport</keyword>
<evidence type="ECO:0000256" key="1">
    <source>
        <dbReference type="ARBA" id="ARBA00005417"/>
    </source>
</evidence>
<gene>
    <name evidence="7" type="ORF">KJP28_13540</name>
</gene>
<organism evidence="7 8">
    <name type="scientific">Maritimibacter dapengensis</name>
    <dbReference type="NCBI Taxonomy" id="2836868"/>
    <lineage>
        <taxon>Bacteria</taxon>
        <taxon>Pseudomonadati</taxon>
        <taxon>Pseudomonadota</taxon>
        <taxon>Alphaproteobacteria</taxon>
        <taxon>Rhodobacterales</taxon>
        <taxon>Roseobacteraceae</taxon>
        <taxon>Maritimibacter</taxon>
    </lineage>
</organism>
<comment type="caution">
    <text evidence="7">The sequence shown here is derived from an EMBL/GenBank/DDBJ whole genome shotgun (WGS) entry which is preliminary data.</text>
</comment>
<sequence length="234" mass="25049">MTDNIAWNAVHAGYGRTVAVEDISVSVAPGEKLGILGRNGAGKTTILRAMMGDAKVHRGTVQVGGADVTQRPAFQRNKLGVAVVPQTRDVFRSLTVRENLLSASADAGRLDHAVAVFPRLGERMRNLGADLSGGEQQMLSIARAIMTAPRFLMLDEPLEGLSPTVAHAVMDAVRRMVTDEGLGCVLVEQHVRTVLEFCDRVMVIERGRCAFLGTPDELEAEGTILSRAVGIAAH</sequence>
<dbReference type="SMART" id="SM00382">
    <property type="entry name" value="AAA"/>
    <property type="match status" value="1"/>
</dbReference>
<dbReference type="Proteomes" id="UP000756530">
    <property type="component" value="Unassembled WGS sequence"/>
</dbReference>
<proteinExistence type="inferred from homology"/>
<dbReference type="Pfam" id="PF00005">
    <property type="entry name" value="ABC_tran"/>
    <property type="match status" value="1"/>
</dbReference>
<comment type="similarity">
    <text evidence="1">Belongs to the ABC transporter superfamily.</text>
</comment>
<dbReference type="InterPro" id="IPR017871">
    <property type="entry name" value="ABC_transporter-like_CS"/>
</dbReference>
<reference evidence="7 8" key="1">
    <citation type="submission" date="2021-05" db="EMBL/GenBank/DDBJ databases">
        <title>Culturable bacteria isolated from Daya Bay.</title>
        <authorList>
            <person name="Zheng W."/>
            <person name="Yu S."/>
            <person name="Huang Y."/>
        </authorList>
    </citation>
    <scope>NUCLEOTIDE SEQUENCE [LARGE SCALE GENOMIC DNA]</scope>
    <source>
        <strain evidence="7 8">DP4N28-5</strain>
    </source>
</reference>
<dbReference type="EMBL" id="JAHUZE010000003">
    <property type="protein sequence ID" value="MBV7379949.1"/>
    <property type="molecule type" value="Genomic_DNA"/>
</dbReference>
<dbReference type="GO" id="GO:0005524">
    <property type="term" value="F:ATP binding"/>
    <property type="evidence" value="ECO:0007669"/>
    <property type="project" value="UniProtKB-KW"/>
</dbReference>
<keyword evidence="4 7" id="KW-0067">ATP-binding</keyword>
<dbReference type="CDD" id="cd03224">
    <property type="entry name" value="ABC_TM1139_LivF_branched"/>
    <property type="match status" value="1"/>
</dbReference>
<evidence type="ECO:0000256" key="4">
    <source>
        <dbReference type="ARBA" id="ARBA00022840"/>
    </source>
</evidence>
<evidence type="ECO:0000313" key="8">
    <source>
        <dbReference type="Proteomes" id="UP000756530"/>
    </source>
</evidence>
<feature type="domain" description="ABC transporter" evidence="6">
    <location>
        <begin position="5"/>
        <end position="231"/>
    </location>
</feature>
<keyword evidence="3" id="KW-0547">Nucleotide-binding</keyword>
<dbReference type="PANTHER" id="PTHR43820">
    <property type="entry name" value="HIGH-AFFINITY BRANCHED-CHAIN AMINO ACID TRANSPORT ATP-BINDING PROTEIN LIVF"/>
    <property type="match status" value="1"/>
</dbReference>
<dbReference type="InterPro" id="IPR052156">
    <property type="entry name" value="BCAA_Transport_ATP-bd_LivF"/>
</dbReference>
<dbReference type="InterPro" id="IPR003593">
    <property type="entry name" value="AAA+_ATPase"/>
</dbReference>
<dbReference type="PROSITE" id="PS00211">
    <property type="entry name" value="ABC_TRANSPORTER_1"/>
    <property type="match status" value="1"/>
</dbReference>
<accession>A0ABS6T478</accession>
<dbReference type="RefSeq" id="WP_218393153.1">
    <property type="nucleotide sequence ID" value="NZ_JAHUZE010000003.1"/>
</dbReference>
<keyword evidence="2" id="KW-0813">Transport</keyword>
<keyword evidence="8" id="KW-1185">Reference proteome</keyword>